<keyword evidence="2" id="KW-0808">Transferase</keyword>
<dbReference type="InterPro" id="IPR005835">
    <property type="entry name" value="NTP_transferase_dom"/>
</dbReference>
<dbReference type="InterPro" id="IPR050486">
    <property type="entry name" value="Mannose-1P_guanyltransferase"/>
</dbReference>
<name>A0A850TC59_9BACT</name>
<proteinExistence type="predicted"/>
<protein>
    <submittedName>
        <fullName evidence="2">Nucleotidyltransferase family protein</fullName>
    </submittedName>
</protein>
<sequence length="232" mass="26038">MKALLLSAGYGTRLRPLTYSTPKCLVTIKGKPLMAYWLEMFDKANITPVLINLHYLPDVVTSYIAQSPYKGIIKTVYEKELLGTGGTLLKNRSFFQGEPVFMAHGDNLSVFDMNQFIKTHNQRPDGCEVTMMTFETDHPSSCGIVELKKNGVVCGFHEKVQNPPGKLANGAVYIIEPSVLDFLDSLGKEQIDFSTEVLSKYLGKIYTFHNDKYHRDIGTPESYEKAIKGFLP</sequence>
<keyword evidence="3" id="KW-1185">Reference proteome</keyword>
<dbReference type="InterPro" id="IPR029044">
    <property type="entry name" value="Nucleotide-diphossugar_trans"/>
</dbReference>
<dbReference type="Proteomes" id="UP000553343">
    <property type="component" value="Unassembled WGS sequence"/>
</dbReference>
<evidence type="ECO:0000313" key="3">
    <source>
        <dbReference type="Proteomes" id="UP000553343"/>
    </source>
</evidence>
<organism evidence="2 3">
    <name type="scientific">Desulfobacter latus</name>
    <dbReference type="NCBI Taxonomy" id="2292"/>
    <lineage>
        <taxon>Bacteria</taxon>
        <taxon>Pseudomonadati</taxon>
        <taxon>Thermodesulfobacteriota</taxon>
        <taxon>Desulfobacteria</taxon>
        <taxon>Desulfobacterales</taxon>
        <taxon>Desulfobacteraceae</taxon>
        <taxon>Desulfobacter</taxon>
    </lineage>
</organism>
<gene>
    <name evidence="2" type="ORF">HXW94_08220</name>
</gene>
<dbReference type="CDD" id="cd04181">
    <property type="entry name" value="NTP_transferase"/>
    <property type="match status" value="1"/>
</dbReference>
<evidence type="ECO:0000259" key="1">
    <source>
        <dbReference type="Pfam" id="PF00483"/>
    </source>
</evidence>
<dbReference type="GO" id="GO:0016740">
    <property type="term" value="F:transferase activity"/>
    <property type="evidence" value="ECO:0007669"/>
    <property type="project" value="UniProtKB-KW"/>
</dbReference>
<dbReference type="PANTHER" id="PTHR22572">
    <property type="entry name" value="SUGAR-1-PHOSPHATE GUANYL TRANSFERASE"/>
    <property type="match status" value="1"/>
</dbReference>
<dbReference type="AlphaFoldDB" id="A0A850TC59"/>
<dbReference type="Gene3D" id="3.90.550.10">
    <property type="entry name" value="Spore Coat Polysaccharide Biosynthesis Protein SpsA, Chain A"/>
    <property type="match status" value="1"/>
</dbReference>
<dbReference type="SUPFAM" id="SSF53448">
    <property type="entry name" value="Nucleotide-diphospho-sugar transferases"/>
    <property type="match status" value="1"/>
</dbReference>
<reference evidence="2 3" key="1">
    <citation type="submission" date="2020-06" db="EMBL/GenBank/DDBJ databases">
        <title>High-quality draft genome of sulfate reducer Desulfobacter latus type strain AcrS2 isolated from marine sediment.</title>
        <authorList>
            <person name="Hoppe M."/>
            <person name="Larsen C.K."/>
            <person name="Marshall I.P.G."/>
            <person name="Schramm A."/>
            <person name="Marietou A.G."/>
        </authorList>
    </citation>
    <scope>NUCLEOTIDE SEQUENCE [LARGE SCALE GENOMIC DNA]</scope>
    <source>
        <strain evidence="2 3">AcRS2</strain>
    </source>
</reference>
<feature type="domain" description="Nucleotidyl transferase" evidence="1">
    <location>
        <begin position="2"/>
        <end position="228"/>
    </location>
</feature>
<dbReference type="Pfam" id="PF00483">
    <property type="entry name" value="NTP_transferase"/>
    <property type="match status" value="1"/>
</dbReference>
<comment type="caution">
    <text evidence="2">The sequence shown here is derived from an EMBL/GenBank/DDBJ whole genome shotgun (WGS) entry which is preliminary data.</text>
</comment>
<evidence type="ECO:0000313" key="2">
    <source>
        <dbReference type="EMBL" id="NWH04966.1"/>
    </source>
</evidence>
<dbReference type="RefSeq" id="WP_178366421.1">
    <property type="nucleotide sequence ID" value="NZ_JACADJ010000021.1"/>
</dbReference>
<accession>A0A850TC59</accession>
<dbReference type="EMBL" id="JACADJ010000021">
    <property type="protein sequence ID" value="NWH04966.1"/>
    <property type="molecule type" value="Genomic_DNA"/>
</dbReference>